<feature type="transmembrane region" description="Helical" evidence="7">
    <location>
        <begin position="54"/>
        <end position="71"/>
    </location>
</feature>
<evidence type="ECO:0000256" key="6">
    <source>
        <dbReference type="ARBA" id="ARBA00023136"/>
    </source>
</evidence>
<dbReference type="InterPro" id="IPR052175">
    <property type="entry name" value="ComplexI-like_HydComp"/>
</dbReference>
<evidence type="ECO:0000256" key="4">
    <source>
        <dbReference type="ARBA" id="ARBA00022989"/>
    </source>
</evidence>
<dbReference type="InterPro" id="IPR001750">
    <property type="entry name" value="ND/Mrp_TM"/>
</dbReference>
<keyword evidence="6 7" id="KW-0472">Membrane</keyword>
<dbReference type="AlphaFoldDB" id="A0A382FLS0"/>
<keyword evidence="5" id="KW-0560">Oxidoreductase</keyword>
<dbReference type="Pfam" id="PF00361">
    <property type="entry name" value="Proton_antipo_M"/>
    <property type="match status" value="1"/>
</dbReference>
<keyword evidence="3 7" id="KW-0812">Transmembrane</keyword>
<accession>A0A382FLS0</accession>
<dbReference type="GO" id="GO:0005886">
    <property type="term" value="C:plasma membrane"/>
    <property type="evidence" value="ECO:0007669"/>
    <property type="project" value="UniProtKB-SubCell"/>
</dbReference>
<name>A0A382FLS0_9ZZZZ</name>
<evidence type="ECO:0000259" key="8">
    <source>
        <dbReference type="Pfam" id="PF00361"/>
    </source>
</evidence>
<organism evidence="9">
    <name type="scientific">marine metagenome</name>
    <dbReference type="NCBI Taxonomy" id="408172"/>
    <lineage>
        <taxon>unclassified sequences</taxon>
        <taxon>metagenomes</taxon>
        <taxon>ecological metagenomes</taxon>
    </lineage>
</organism>
<feature type="domain" description="NADH:quinone oxidoreductase/Mrp antiporter transmembrane" evidence="8">
    <location>
        <begin position="94"/>
        <end position="206"/>
    </location>
</feature>
<evidence type="ECO:0000256" key="2">
    <source>
        <dbReference type="ARBA" id="ARBA00022475"/>
    </source>
</evidence>
<keyword evidence="2" id="KW-1003">Cell membrane</keyword>
<feature type="transmembrane region" description="Helical" evidence="7">
    <location>
        <begin position="101"/>
        <end position="118"/>
    </location>
</feature>
<dbReference type="PANTHER" id="PTHR42682:SF4">
    <property type="entry name" value="NADH-UBIQUINONE_PLASTOQUINONE"/>
    <property type="match status" value="1"/>
</dbReference>
<gene>
    <name evidence="9" type="ORF">METZ01_LOCUS216017</name>
</gene>
<keyword evidence="4 7" id="KW-1133">Transmembrane helix</keyword>
<evidence type="ECO:0000256" key="5">
    <source>
        <dbReference type="ARBA" id="ARBA00023002"/>
    </source>
</evidence>
<protein>
    <recommendedName>
        <fullName evidence="8">NADH:quinone oxidoreductase/Mrp antiporter transmembrane domain-containing protein</fullName>
    </recommendedName>
</protein>
<dbReference type="GO" id="GO:0016491">
    <property type="term" value="F:oxidoreductase activity"/>
    <property type="evidence" value="ECO:0007669"/>
    <property type="project" value="UniProtKB-KW"/>
</dbReference>
<reference evidence="9" key="1">
    <citation type="submission" date="2018-05" db="EMBL/GenBank/DDBJ databases">
        <authorList>
            <person name="Lanie J.A."/>
            <person name="Ng W.-L."/>
            <person name="Kazmierczak K.M."/>
            <person name="Andrzejewski T.M."/>
            <person name="Davidsen T.M."/>
            <person name="Wayne K.J."/>
            <person name="Tettelin H."/>
            <person name="Glass J.I."/>
            <person name="Rusch D."/>
            <person name="Podicherti R."/>
            <person name="Tsui H.-C.T."/>
            <person name="Winkler M.E."/>
        </authorList>
    </citation>
    <scope>NUCLEOTIDE SEQUENCE</scope>
</reference>
<proteinExistence type="predicted"/>
<feature type="transmembrane region" description="Helical" evidence="7">
    <location>
        <begin position="130"/>
        <end position="148"/>
    </location>
</feature>
<dbReference type="PANTHER" id="PTHR42682">
    <property type="entry name" value="HYDROGENASE-4 COMPONENT F"/>
    <property type="match status" value="1"/>
</dbReference>
<comment type="subcellular location">
    <subcellularLocation>
        <location evidence="1">Cell membrane</location>
        <topology evidence="1">Multi-pass membrane protein</topology>
    </subcellularLocation>
</comment>
<feature type="non-terminal residue" evidence="9">
    <location>
        <position position="209"/>
    </location>
</feature>
<evidence type="ECO:0000313" key="9">
    <source>
        <dbReference type="EMBL" id="SVB63163.1"/>
    </source>
</evidence>
<feature type="transmembrane region" description="Helical" evidence="7">
    <location>
        <begin position="168"/>
        <end position="187"/>
    </location>
</feature>
<sequence>MLLLPATARKAGTIALAALGFYAIFQLEDGSQLFPTLLGFKLTLLRVDATSKAFGYIFTLCAVAAFIFSWHEKSRAENTAALVYIGSALGVVFAGDMITWYVCWELMAIASTFLILARKTEKSLKAAQRYILVHLAGGLILLTGILLHVHETGSIAFDAFPKDTIGSWFILVGILINAAAVPFSSWLPDAYPESTVMGGVILSAYTTKT</sequence>
<evidence type="ECO:0000256" key="3">
    <source>
        <dbReference type="ARBA" id="ARBA00022692"/>
    </source>
</evidence>
<dbReference type="EMBL" id="UINC01050327">
    <property type="protein sequence ID" value="SVB63163.1"/>
    <property type="molecule type" value="Genomic_DNA"/>
</dbReference>
<evidence type="ECO:0000256" key="7">
    <source>
        <dbReference type="SAM" id="Phobius"/>
    </source>
</evidence>
<evidence type="ECO:0000256" key="1">
    <source>
        <dbReference type="ARBA" id="ARBA00004651"/>
    </source>
</evidence>